<dbReference type="AlphaFoldDB" id="A0A4Z2HAJ6"/>
<evidence type="ECO:0000313" key="2">
    <source>
        <dbReference type="Proteomes" id="UP000314294"/>
    </source>
</evidence>
<sequence>MAVSSSRGDARGSCVCARTTGLAGVCARVAVYACFGTAKANAQRRPPLIGWRALTEGGAAQEFN</sequence>
<comment type="caution">
    <text evidence="1">The sequence shown here is derived from an EMBL/GenBank/DDBJ whole genome shotgun (WGS) entry which is preliminary data.</text>
</comment>
<organism evidence="1 2">
    <name type="scientific">Liparis tanakae</name>
    <name type="common">Tanaka's snailfish</name>
    <dbReference type="NCBI Taxonomy" id="230148"/>
    <lineage>
        <taxon>Eukaryota</taxon>
        <taxon>Metazoa</taxon>
        <taxon>Chordata</taxon>
        <taxon>Craniata</taxon>
        <taxon>Vertebrata</taxon>
        <taxon>Euteleostomi</taxon>
        <taxon>Actinopterygii</taxon>
        <taxon>Neopterygii</taxon>
        <taxon>Teleostei</taxon>
        <taxon>Neoteleostei</taxon>
        <taxon>Acanthomorphata</taxon>
        <taxon>Eupercaria</taxon>
        <taxon>Perciformes</taxon>
        <taxon>Cottioidei</taxon>
        <taxon>Cottales</taxon>
        <taxon>Liparidae</taxon>
        <taxon>Liparis</taxon>
    </lineage>
</organism>
<protein>
    <submittedName>
        <fullName evidence="1">Uncharacterized protein</fullName>
    </submittedName>
</protein>
<dbReference type="EMBL" id="SRLO01000285">
    <property type="protein sequence ID" value="TNN62839.1"/>
    <property type="molecule type" value="Genomic_DNA"/>
</dbReference>
<name>A0A4Z2HAJ6_9TELE</name>
<proteinExistence type="predicted"/>
<reference evidence="1 2" key="1">
    <citation type="submission" date="2019-03" db="EMBL/GenBank/DDBJ databases">
        <title>First draft genome of Liparis tanakae, snailfish: a comprehensive survey of snailfish specific genes.</title>
        <authorList>
            <person name="Kim W."/>
            <person name="Song I."/>
            <person name="Jeong J.-H."/>
            <person name="Kim D."/>
            <person name="Kim S."/>
            <person name="Ryu S."/>
            <person name="Song J.Y."/>
            <person name="Lee S.K."/>
        </authorList>
    </citation>
    <scope>NUCLEOTIDE SEQUENCE [LARGE SCALE GENOMIC DNA]</scope>
    <source>
        <tissue evidence="1">Muscle</tissue>
    </source>
</reference>
<evidence type="ECO:0000313" key="1">
    <source>
        <dbReference type="EMBL" id="TNN62839.1"/>
    </source>
</evidence>
<gene>
    <name evidence="1" type="ORF">EYF80_026914</name>
</gene>
<dbReference type="Proteomes" id="UP000314294">
    <property type="component" value="Unassembled WGS sequence"/>
</dbReference>
<keyword evidence="2" id="KW-1185">Reference proteome</keyword>
<accession>A0A4Z2HAJ6</accession>